<evidence type="ECO:0000313" key="4">
    <source>
        <dbReference type="Proteomes" id="UP000724874"/>
    </source>
</evidence>
<keyword evidence="4" id="KW-1185">Reference proteome</keyword>
<evidence type="ECO:0000256" key="1">
    <source>
        <dbReference type="SAM" id="MobiDB-lite"/>
    </source>
</evidence>
<name>A0A9P5NMA4_GYMJU</name>
<proteinExistence type="predicted"/>
<sequence length="108" mass="11577">MLNRALTFIFSLTLIQTVLSGPVPRPEGGASKPPMMKKPAGRPRKPPRWLDVQELTAEEAGIIGRDIEELNAEEPDNGLVEGALGDVLHVAGNGDKLLNALGLRSDLD</sequence>
<dbReference type="AlphaFoldDB" id="A0A9P5NMA4"/>
<protein>
    <submittedName>
        <fullName evidence="3">Uncharacterized protein</fullName>
    </submittedName>
</protein>
<dbReference type="EMBL" id="JADNYJ010000053">
    <property type="protein sequence ID" value="KAF8899493.1"/>
    <property type="molecule type" value="Genomic_DNA"/>
</dbReference>
<organism evidence="3 4">
    <name type="scientific">Gymnopilus junonius</name>
    <name type="common">Spectacular rustgill mushroom</name>
    <name type="synonym">Gymnopilus spectabilis subsp. junonius</name>
    <dbReference type="NCBI Taxonomy" id="109634"/>
    <lineage>
        <taxon>Eukaryota</taxon>
        <taxon>Fungi</taxon>
        <taxon>Dikarya</taxon>
        <taxon>Basidiomycota</taxon>
        <taxon>Agaricomycotina</taxon>
        <taxon>Agaricomycetes</taxon>
        <taxon>Agaricomycetidae</taxon>
        <taxon>Agaricales</taxon>
        <taxon>Agaricineae</taxon>
        <taxon>Hymenogastraceae</taxon>
        <taxon>Gymnopilus</taxon>
    </lineage>
</organism>
<evidence type="ECO:0000256" key="2">
    <source>
        <dbReference type="SAM" id="SignalP"/>
    </source>
</evidence>
<dbReference type="Proteomes" id="UP000724874">
    <property type="component" value="Unassembled WGS sequence"/>
</dbReference>
<reference evidence="3" key="1">
    <citation type="submission" date="2020-11" db="EMBL/GenBank/DDBJ databases">
        <authorList>
            <consortium name="DOE Joint Genome Institute"/>
            <person name="Ahrendt S."/>
            <person name="Riley R."/>
            <person name="Andreopoulos W."/>
            <person name="LaButti K."/>
            <person name="Pangilinan J."/>
            <person name="Ruiz-duenas F.J."/>
            <person name="Barrasa J.M."/>
            <person name="Sanchez-Garcia M."/>
            <person name="Camarero S."/>
            <person name="Miyauchi S."/>
            <person name="Serrano A."/>
            <person name="Linde D."/>
            <person name="Babiker R."/>
            <person name="Drula E."/>
            <person name="Ayuso-Fernandez I."/>
            <person name="Pacheco R."/>
            <person name="Padilla G."/>
            <person name="Ferreira P."/>
            <person name="Barriuso J."/>
            <person name="Kellner H."/>
            <person name="Castanera R."/>
            <person name="Alfaro M."/>
            <person name="Ramirez L."/>
            <person name="Pisabarro A.G."/>
            <person name="Kuo A."/>
            <person name="Tritt A."/>
            <person name="Lipzen A."/>
            <person name="He G."/>
            <person name="Yan M."/>
            <person name="Ng V."/>
            <person name="Cullen D."/>
            <person name="Martin F."/>
            <person name="Rosso M.-N."/>
            <person name="Henrissat B."/>
            <person name="Hibbett D."/>
            <person name="Martinez A.T."/>
            <person name="Grigoriev I.V."/>
        </authorList>
    </citation>
    <scope>NUCLEOTIDE SEQUENCE</scope>
    <source>
        <strain evidence="3">AH 44721</strain>
    </source>
</reference>
<evidence type="ECO:0000313" key="3">
    <source>
        <dbReference type="EMBL" id="KAF8899493.1"/>
    </source>
</evidence>
<comment type="caution">
    <text evidence="3">The sequence shown here is derived from an EMBL/GenBank/DDBJ whole genome shotgun (WGS) entry which is preliminary data.</text>
</comment>
<gene>
    <name evidence="3" type="ORF">CPB84DRAFT_1747849</name>
</gene>
<feature type="region of interest" description="Disordered" evidence="1">
    <location>
        <begin position="21"/>
        <end position="47"/>
    </location>
</feature>
<feature type="chain" id="PRO_5040490403" evidence="2">
    <location>
        <begin position="21"/>
        <end position="108"/>
    </location>
</feature>
<keyword evidence="2" id="KW-0732">Signal</keyword>
<accession>A0A9P5NMA4</accession>
<feature type="signal peptide" evidence="2">
    <location>
        <begin position="1"/>
        <end position="20"/>
    </location>
</feature>